<protein>
    <recommendedName>
        <fullName evidence="3">Alginate export domain-containing protein</fullName>
    </recommendedName>
</protein>
<evidence type="ECO:0008006" key="3">
    <source>
        <dbReference type="Google" id="ProtNLM"/>
    </source>
</evidence>
<evidence type="ECO:0000313" key="2">
    <source>
        <dbReference type="Proteomes" id="UP000594688"/>
    </source>
</evidence>
<dbReference type="Proteomes" id="UP000594688">
    <property type="component" value="Chromosome"/>
</dbReference>
<sequence>MNGSDLKTGAAVWSRWITRLLLTVVFFVGAGEVTTAHELSGYVGGQTRLFFQEAQFPGQRDHGVSLVLRPEYYHEFESGSSVAVTPFFRLDSQDSRRTHFDLREATYLHLADEFELRLGVRRVFWGVTEFSHLVDIINQTDLVESFDTEAKLGQPMVNLSIDRDWGTVDLFWLPYFRERTFPGRGGRLRFGTVLDTDNVLYESGAKEWNQDFAVRYSRVIEDVDLGLSWFHGTSRDPSFLFMPNAAGVPQGRLLYQQIDQVSLDASYVADAWLWKLEALYRNGQGNRQGPATDNYVALTGGFEYTLFGIFDKGWDLGLIGEYLFDERGDDALTPFENDIGIGARLALNDVQSTEILLGMIQDIDTAARFVSVEASRRIGDRWTLEAEARLFLSQPPSDFFVNLSQDDLVQIELQYHF</sequence>
<evidence type="ECO:0000313" key="1">
    <source>
        <dbReference type="EMBL" id="QPJ61081.1"/>
    </source>
</evidence>
<dbReference type="AlphaFoldDB" id="A0A7T0FZS0"/>
<name>A0A7T0FZS0_9BACT</name>
<dbReference type="EMBL" id="CP048685">
    <property type="protein sequence ID" value="QPJ61081.1"/>
    <property type="molecule type" value="Genomic_DNA"/>
</dbReference>
<reference evidence="1 2" key="1">
    <citation type="submission" date="2020-02" db="EMBL/GenBank/DDBJ databases">
        <title>Genomic and physiological characterization of two novel Nitrospinaceae genera.</title>
        <authorList>
            <person name="Mueller A.J."/>
            <person name="Jung M.-Y."/>
            <person name="Strachan C.R."/>
            <person name="Herbold C.W."/>
            <person name="Kirkegaard R.H."/>
            <person name="Daims H."/>
        </authorList>
    </citation>
    <scope>NUCLEOTIDE SEQUENCE [LARGE SCALE GENOMIC DNA]</scope>
    <source>
        <strain evidence="1">EB</strain>
    </source>
</reference>
<gene>
    <name evidence="1" type="ORF">G3M70_03920</name>
</gene>
<dbReference type="KEGG" id="nli:G3M70_03920"/>
<organism evidence="1 2">
    <name type="scientific">Candidatus Nitronauta litoralis</name>
    <dbReference type="NCBI Taxonomy" id="2705533"/>
    <lineage>
        <taxon>Bacteria</taxon>
        <taxon>Pseudomonadati</taxon>
        <taxon>Nitrospinota/Tectimicrobiota group</taxon>
        <taxon>Nitrospinota</taxon>
        <taxon>Nitrospinia</taxon>
        <taxon>Nitrospinales</taxon>
        <taxon>Nitrospinaceae</taxon>
        <taxon>Candidatus Nitronauta</taxon>
    </lineage>
</organism>
<proteinExistence type="predicted"/>
<accession>A0A7T0FZS0</accession>